<keyword evidence="2" id="KW-1185">Reference proteome</keyword>
<dbReference type="InterPro" id="IPR023393">
    <property type="entry name" value="START-like_dom_sf"/>
</dbReference>
<protein>
    <submittedName>
        <fullName evidence="1">Cyclase</fullName>
    </submittedName>
</protein>
<evidence type="ECO:0000313" key="1">
    <source>
        <dbReference type="EMBL" id="MBL3679103.1"/>
    </source>
</evidence>
<sequence length="149" mass="17380">MPRFELRTRIAAPIDRCFALNLSIDAHTDSMAGSKERAIAGVTHGEIGPGERVTWRARHFGIPFRLTSEITAFERPVRFVDEQVSGPFARWWHEHEFSDQGTETLMIDRIEFRAPFGVLGRLVEKLVLERYMERLIRCRNAWLRAELER</sequence>
<accession>A0ABS1SEX0</accession>
<gene>
    <name evidence="1" type="ORF">D3230_07300</name>
</gene>
<dbReference type="InterPro" id="IPR019587">
    <property type="entry name" value="Polyketide_cyclase/dehydratase"/>
</dbReference>
<proteinExistence type="predicted"/>
<dbReference type="EMBL" id="QYAC01000003">
    <property type="protein sequence ID" value="MBL3679103.1"/>
    <property type="molecule type" value="Genomic_DNA"/>
</dbReference>
<dbReference type="RefSeq" id="WP_202344363.1">
    <property type="nucleotide sequence ID" value="NZ_BAAAPI010000013.1"/>
</dbReference>
<evidence type="ECO:0000313" key="2">
    <source>
        <dbReference type="Proteomes" id="UP001645859"/>
    </source>
</evidence>
<reference evidence="1 2" key="1">
    <citation type="submission" date="2018-09" db="EMBL/GenBank/DDBJ databases">
        <title>Comparative genomics of Leucobacter spp.</title>
        <authorList>
            <person name="Reis A.C."/>
            <person name="Kolvenbach B.A."/>
            <person name="Corvini P.F.X."/>
            <person name="Nunes O.C."/>
        </authorList>
    </citation>
    <scope>NUCLEOTIDE SEQUENCE [LARGE SCALE GENOMIC DNA]</scope>
    <source>
        <strain evidence="1 2">TAN 31504</strain>
    </source>
</reference>
<dbReference type="Proteomes" id="UP001645859">
    <property type="component" value="Unassembled WGS sequence"/>
</dbReference>
<name>A0ABS1SEX0_9MICO</name>
<dbReference type="CDD" id="cd07820">
    <property type="entry name" value="SRPBCC_3"/>
    <property type="match status" value="1"/>
</dbReference>
<dbReference type="Gene3D" id="3.30.530.20">
    <property type="match status" value="1"/>
</dbReference>
<organism evidence="1 2">
    <name type="scientific">Leucobacter chromiireducens subsp. solipictus</name>
    <dbReference type="NCBI Taxonomy" id="398235"/>
    <lineage>
        <taxon>Bacteria</taxon>
        <taxon>Bacillati</taxon>
        <taxon>Actinomycetota</taxon>
        <taxon>Actinomycetes</taxon>
        <taxon>Micrococcales</taxon>
        <taxon>Microbacteriaceae</taxon>
        <taxon>Leucobacter</taxon>
    </lineage>
</organism>
<comment type="caution">
    <text evidence="1">The sequence shown here is derived from an EMBL/GenBank/DDBJ whole genome shotgun (WGS) entry which is preliminary data.</text>
</comment>
<dbReference type="SUPFAM" id="SSF55961">
    <property type="entry name" value="Bet v1-like"/>
    <property type="match status" value="1"/>
</dbReference>
<dbReference type="Pfam" id="PF10604">
    <property type="entry name" value="Polyketide_cyc2"/>
    <property type="match status" value="1"/>
</dbReference>